<organism evidence="2 3">
    <name type="scientific">Laetiporus sulphureus 93-53</name>
    <dbReference type="NCBI Taxonomy" id="1314785"/>
    <lineage>
        <taxon>Eukaryota</taxon>
        <taxon>Fungi</taxon>
        <taxon>Dikarya</taxon>
        <taxon>Basidiomycota</taxon>
        <taxon>Agaricomycotina</taxon>
        <taxon>Agaricomycetes</taxon>
        <taxon>Polyporales</taxon>
        <taxon>Laetiporus</taxon>
    </lineage>
</organism>
<sequence>MSGSSHRKAGYADAQDMFRVSPWISYDPSPDIRNDALARSNIHFYNMSEDVDMDAPQISTLPEEETPEPQPARTSKFRVKLLVNEGKRSGSLGSSSSRKPAQGASDEEDEEEDEEEDQLIDDDDDGEMKLPAAPIAAPSTSTSSSKRGSGRGRGGRRRGGKTEPAFSTISHELQGGPVDIPLSGASTPLAASSGRKKAGAGRGGTIQRAIRKKPSHSASKPPRTIPSIHRDEVESILSETYPGTAASSPLMRDDRTPESELPIPPAMPTMVLDDGALEGVPLPVYPLPSKPFPVQPPPKIGTGFAPVMPLDKSGKSVRRWRQVNREIRGIAGGRWFARTWAGEKESEYASAAATQAATHAAQVAADREAASAAAMVAAGITLPPKLAGASLGATSFGKSTKAKMTNSISSHTTKKRNNVQVANTSGEVPIVVSALP</sequence>
<name>A0A165F8I4_9APHY</name>
<evidence type="ECO:0000313" key="2">
    <source>
        <dbReference type="EMBL" id="KZT08594.1"/>
    </source>
</evidence>
<dbReference type="STRING" id="1314785.A0A165F8I4"/>
<dbReference type="OrthoDB" id="3229208at2759"/>
<evidence type="ECO:0000256" key="1">
    <source>
        <dbReference type="SAM" id="MobiDB-lite"/>
    </source>
</evidence>
<evidence type="ECO:0000313" key="3">
    <source>
        <dbReference type="Proteomes" id="UP000076871"/>
    </source>
</evidence>
<dbReference type="GeneID" id="63831325"/>
<proteinExistence type="predicted"/>
<feature type="region of interest" description="Disordered" evidence="1">
    <location>
        <begin position="49"/>
        <end position="256"/>
    </location>
</feature>
<dbReference type="InParanoid" id="A0A165F8I4"/>
<feature type="compositionally biased region" description="Low complexity" evidence="1">
    <location>
        <begin position="89"/>
        <end position="99"/>
    </location>
</feature>
<feature type="compositionally biased region" description="Basic residues" evidence="1">
    <location>
        <begin position="148"/>
        <end position="159"/>
    </location>
</feature>
<dbReference type="RefSeq" id="XP_040766334.1">
    <property type="nucleotide sequence ID" value="XM_040914298.1"/>
</dbReference>
<dbReference type="Proteomes" id="UP000076871">
    <property type="component" value="Unassembled WGS sequence"/>
</dbReference>
<dbReference type="EMBL" id="KV427614">
    <property type="protein sequence ID" value="KZT08594.1"/>
    <property type="molecule type" value="Genomic_DNA"/>
</dbReference>
<gene>
    <name evidence="2" type="ORF">LAESUDRAFT_811211</name>
</gene>
<accession>A0A165F8I4</accession>
<reference evidence="2 3" key="1">
    <citation type="journal article" date="2016" name="Mol. Biol. Evol.">
        <title>Comparative Genomics of Early-Diverging Mushroom-Forming Fungi Provides Insights into the Origins of Lignocellulose Decay Capabilities.</title>
        <authorList>
            <person name="Nagy L.G."/>
            <person name="Riley R."/>
            <person name="Tritt A."/>
            <person name="Adam C."/>
            <person name="Daum C."/>
            <person name="Floudas D."/>
            <person name="Sun H."/>
            <person name="Yadav J.S."/>
            <person name="Pangilinan J."/>
            <person name="Larsson K.H."/>
            <person name="Matsuura K."/>
            <person name="Barry K."/>
            <person name="Labutti K."/>
            <person name="Kuo R."/>
            <person name="Ohm R.A."/>
            <person name="Bhattacharya S.S."/>
            <person name="Shirouzu T."/>
            <person name="Yoshinaga Y."/>
            <person name="Martin F.M."/>
            <person name="Grigoriev I.V."/>
            <person name="Hibbett D.S."/>
        </authorList>
    </citation>
    <scope>NUCLEOTIDE SEQUENCE [LARGE SCALE GENOMIC DNA]</scope>
    <source>
        <strain evidence="2 3">93-53</strain>
    </source>
</reference>
<feature type="compositionally biased region" description="Acidic residues" evidence="1">
    <location>
        <begin position="105"/>
        <end position="126"/>
    </location>
</feature>
<keyword evidence="3" id="KW-1185">Reference proteome</keyword>
<protein>
    <submittedName>
        <fullName evidence="2">Uncharacterized protein</fullName>
    </submittedName>
</protein>
<dbReference type="AlphaFoldDB" id="A0A165F8I4"/>